<sequence length="432" mass="47633">MTIDNNNTPPEIHADSYARNAGFDTPTPGIPRRHTITSCLGLGPIPFNQVIAVHNLADEAVRFPLPRDGAFLTYNEAAVRAKPEKAAQAQLNRQVTKEIEPEIKAIRPLMAEINVLSTQIEQVRTSPMRGAVGEKLTPEEAQTLHDALRAEISSDQRNGSKKHTLKTRNKLKEIGLLLIDFPVFLYALLSLFNVNYRLIGSDTGTTIKASIAGIFAILGTLMLALVARGMGRRHRAFKGDSSTIETDSKNRRRIRLEIAALVAVVTAAVVVMASRVIVDGLAAEVMPVLVYALAALFGFLLGFGAYLNYTAEYDNGSDQTDRVQHLSVQLRSREATIEGLNNARKLRIEETGIRIAKLNRLIEQTRTSAEHLVTGSRQDKAISLARSYHGLTGSKARLPAPDLDYRRLDLAVAQARDLTDHQEYLENLTKED</sequence>
<keyword evidence="2" id="KW-0812">Transmembrane</keyword>
<keyword evidence="2" id="KW-0472">Membrane</keyword>
<evidence type="ECO:0000313" key="4">
    <source>
        <dbReference type="Proteomes" id="UP000313231"/>
    </source>
</evidence>
<feature type="transmembrane region" description="Helical" evidence="2">
    <location>
        <begin position="206"/>
        <end position="227"/>
    </location>
</feature>
<keyword evidence="4" id="KW-1185">Reference proteome</keyword>
<reference evidence="3 4" key="1">
    <citation type="journal article" date="2016" name="Int. J. Syst. Evol. Microbiol.">
        <title>Nocardioides albidus sp. nov., an actinobacterium isolated from garden soil.</title>
        <authorList>
            <person name="Singh H."/>
            <person name="Du J."/>
            <person name="Trinh H."/>
            <person name="Won K."/>
            <person name="Yang J.E."/>
            <person name="Yin C."/>
            <person name="Kook M."/>
            <person name="Yi T.H."/>
        </authorList>
    </citation>
    <scope>NUCLEOTIDE SEQUENCE [LARGE SCALE GENOMIC DNA]</scope>
    <source>
        <strain evidence="3 4">CCTCC AB 2015297</strain>
    </source>
</reference>
<name>A0A5C4VPB0_9ACTN</name>
<feature type="region of interest" description="Disordered" evidence="1">
    <location>
        <begin position="1"/>
        <end position="29"/>
    </location>
</feature>
<comment type="caution">
    <text evidence="3">The sequence shown here is derived from an EMBL/GenBank/DDBJ whole genome shotgun (WGS) entry which is preliminary data.</text>
</comment>
<dbReference type="OrthoDB" id="5172155at2"/>
<evidence type="ECO:0000313" key="3">
    <source>
        <dbReference type="EMBL" id="TNM37680.1"/>
    </source>
</evidence>
<feature type="transmembrane region" description="Helical" evidence="2">
    <location>
        <begin position="289"/>
        <end position="309"/>
    </location>
</feature>
<proteinExistence type="predicted"/>
<protein>
    <submittedName>
        <fullName evidence="3">Uncharacterized protein</fullName>
    </submittedName>
</protein>
<dbReference type="Proteomes" id="UP000313231">
    <property type="component" value="Unassembled WGS sequence"/>
</dbReference>
<dbReference type="EMBL" id="VDMP01000026">
    <property type="protein sequence ID" value="TNM37680.1"/>
    <property type="molecule type" value="Genomic_DNA"/>
</dbReference>
<keyword evidence="2" id="KW-1133">Transmembrane helix</keyword>
<feature type="transmembrane region" description="Helical" evidence="2">
    <location>
        <begin position="258"/>
        <end position="277"/>
    </location>
</feature>
<dbReference type="RefSeq" id="WP_139624226.1">
    <property type="nucleotide sequence ID" value="NZ_VDMP01000026.1"/>
</dbReference>
<evidence type="ECO:0000256" key="1">
    <source>
        <dbReference type="SAM" id="MobiDB-lite"/>
    </source>
</evidence>
<accession>A0A5C4VPB0</accession>
<gene>
    <name evidence="3" type="ORF">FHP29_18015</name>
</gene>
<feature type="transmembrane region" description="Helical" evidence="2">
    <location>
        <begin position="174"/>
        <end position="194"/>
    </location>
</feature>
<evidence type="ECO:0000256" key="2">
    <source>
        <dbReference type="SAM" id="Phobius"/>
    </source>
</evidence>
<dbReference type="AlphaFoldDB" id="A0A5C4VPB0"/>
<organism evidence="3 4">
    <name type="scientific">Nocardioides albidus</name>
    <dbReference type="NCBI Taxonomy" id="1517589"/>
    <lineage>
        <taxon>Bacteria</taxon>
        <taxon>Bacillati</taxon>
        <taxon>Actinomycetota</taxon>
        <taxon>Actinomycetes</taxon>
        <taxon>Propionibacteriales</taxon>
        <taxon>Nocardioidaceae</taxon>
        <taxon>Nocardioides</taxon>
    </lineage>
</organism>